<evidence type="ECO:0000256" key="6">
    <source>
        <dbReference type="ARBA" id="ARBA00022989"/>
    </source>
</evidence>
<dbReference type="InterPro" id="IPR036352">
    <property type="entry name" value="Semap_dom_sf"/>
</dbReference>
<dbReference type="PROSITE" id="PS50092">
    <property type="entry name" value="TSP1"/>
    <property type="match status" value="5"/>
</dbReference>
<dbReference type="Gene3D" id="2.130.10.10">
    <property type="entry name" value="YVTN repeat-like/Quinoprotein amine dehydrogenase"/>
    <property type="match status" value="1"/>
</dbReference>
<keyword evidence="5" id="KW-0524">Neurogenesis</keyword>
<proteinExistence type="predicted"/>
<accession>A0A9N9TBX6</accession>
<sequence length="1043" mass="117785">MVSNGVTQLLQLHVCILGLYVTSVVAYQNDFKYISYQDLQSSVTTFQSQGNSSYSQILFDISRNQILVGARDGLYRLSVTKLTFLEYANWESPEKKRISCIDKGQTDEKCHNFIKVLLSNGKEILSCGTNAFSPQCSWRQIDNISNVTKFENGIAKSPYNPAANITAFLSENGDYYFAGPTDFSSSDSLISKSVDNRVLRTKQYDSFWLNEPQFVGSFETDRFVYFLFREAAVEYMNCGKSVYSRIARVCKNDKGGGHMFRDNFSTFIKARLNCSLSGDYPFYFNEIQGMSYVATENSVYATFSTPSNSIAGSAICAFNLTTINRAFDGPFKYQQDIDSAWNKHTNAYKDHFNCESTHRKINLLETLQYQLMDSAVQSTSIDPLHVATGERFTHITVDIVETKLTNVHVIYVATLQGIIKKLSLLPPYKQSCVVELWQVVPDANIPIKNMQFLKETNSVYITTSQALMQISVDHCSRHASWDNCQNAMDPYCGWNDREEICSLAPRGDPHDKSWKQVISSCPLLNTPIDGGWSNWSEWYPCNHRTLTDSNSSDKCLCQTRQCNNPAPANNGKQCIGPFITVTNCTIHGGWSDWSAWSACSATCGTAVKSRTRTCTNPAPAFGGRVCVGEDRMEAFCSEYPPCPSQPVDGGWGPWSPWTSCTASCGGGFRIRQRKCDNPPPHNGGQHCRGNDIEYERCNDHSCSEIKKFQTTEWVNVTNSSFKGNHRKRYKITCKAPVKFQYQIKISVKEEERFCSNDQCNNDDNEFLGWTPWTSWNDCSVSCGGGVQKRTRSCRKGRNCLGESTQTKECNNHSCEDTWGCWSEWSPCNVSCGWGVRTRTRTCLGQNCNGPSREQEPCQDQPCEGILGWGNWTEWSLCDNNNEQHRKRRCFHTNPGLQQCQGKNWETRICFGDISNDISPLGSVSLEANSCVAVGIWFFLLGASVGMIPGVVFLMYNYFKKKKHTIPSSPHYISKENPYIPVPRRDKMPRKQSSNNIPFSDHHGTLKARKFFPDDFDIPTLKRSSHGIGNGFAKQYDNDKSLYE</sequence>
<dbReference type="FunFam" id="2.20.100.10:FF:000007">
    <property type="entry name" value="Thrombospondin 1"/>
    <property type="match status" value="1"/>
</dbReference>
<keyword evidence="6 11" id="KW-1133">Transmembrane helix</keyword>
<dbReference type="SMART" id="SM00209">
    <property type="entry name" value="TSP1"/>
    <property type="match status" value="5"/>
</dbReference>
<feature type="transmembrane region" description="Helical" evidence="11">
    <location>
        <begin position="935"/>
        <end position="958"/>
    </location>
</feature>
<dbReference type="GO" id="GO:0007411">
    <property type="term" value="P:axon guidance"/>
    <property type="evidence" value="ECO:0007669"/>
    <property type="project" value="TreeGrafter"/>
</dbReference>
<keyword evidence="4" id="KW-0221">Differentiation</keyword>
<dbReference type="InterPro" id="IPR027231">
    <property type="entry name" value="Semaphorin"/>
</dbReference>
<dbReference type="Pfam" id="PF00090">
    <property type="entry name" value="TSP_1"/>
    <property type="match status" value="5"/>
</dbReference>
<dbReference type="InterPro" id="IPR036383">
    <property type="entry name" value="TSP1_rpt_sf"/>
</dbReference>
<keyword evidence="7 11" id="KW-0472">Membrane</keyword>
<dbReference type="FunFam" id="2.20.100.10:FF:000001">
    <property type="entry name" value="semaphorin-5A isoform X1"/>
    <property type="match status" value="2"/>
</dbReference>
<dbReference type="GO" id="GO:0005886">
    <property type="term" value="C:plasma membrane"/>
    <property type="evidence" value="ECO:0007669"/>
    <property type="project" value="TreeGrafter"/>
</dbReference>
<reference evidence="13" key="1">
    <citation type="submission" date="2022-01" db="EMBL/GenBank/DDBJ databases">
        <authorList>
            <person name="King R."/>
        </authorList>
    </citation>
    <scope>NUCLEOTIDE SEQUENCE</scope>
</reference>
<evidence type="ECO:0000256" key="8">
    <source>
        <dbReference type="ARBA" id="ARBA00023157"/>
    </source>
</evidence>
<comment type="caution">
    <text evidence="10">Lacks conserved residue(s) required for the propagation of feature annotation.</text>
</comment>
<dbReference type="Proteomes" id="UP001153712">
    <property type="component" value="Chromosome 10"/>
</dbReference>
<evidence type="ECO:0000313" key="13">
    <source>
        <dbReference type="EMBL" id="CAG9855111.1"/>
    </source>
</evidence>
<evidence type="ECO:0000256" key="5">
    <source>
        <dbReference type="ARBA" id="ARBA00022902"/>
    </source>
</evidence>
<dbReference type="InterPro" id="IPR001627">
    <property type="entry name" value="Semap_dom"/>
</dbReference>
<keyword evidence="14" id="KW-1185">Reference proteome</keyword>
<dbReference type="FunFam" id="2.20.100.10:FF:000021">
    <property type="entry name" value="semaphorin-5B isoform X1"/>
    <property type="match status" value="1"/>
</dbReference>
<dbReference type="OrthoDB" id="9988752at2759"/>
<evidence type="ECO:0000259" key="12">
    <source>
        <dbReference type="PROSITE" id="PS51004"/>
    </source>
</evidence>
<evidence type="ECO:0000256" key="3">
    <source>
        <dbReference type="ARBA" id="ARBA00022737"/>
    </source>
</evidence>
<dbReference type="Pfam" id="PF01403">
    <property type="entry name" value="Sema"/>
    <property type="match status" value="1"/>
</dbReference>
<comment type="subcellular location">
    <subcellularLocation>
        <location evidence="1">Membrane</location>
        <topology evidence="1">Single-pass membrane protein</topology>
    </subcellularLocation>
</comment>
<dbReference type="InterPro" id="IPR000884">
    <property type="entry name" value="TSP1_rpt"/>
</dbReference>
<dbReference type="GO" id="GO:0030215">
    <property type="term" value="F:semaphorin receptor binding"/>
    <property type="evidence" value="ECO:0007669"/>
    <property type="project" value="InterPro"/>
</dbReference>
<dbReference type="GO" id="GO:0071526">
    <property type="term" value="P:semaphorin-plexin signaling pathway"/>
    <property type="evidence" value="ECO:0007669"/>
    <property type="project" value="TreeGrafter"/>
</dbReference>
<feature type="domain" description="Sema" evidence="12">
    <location>
        <begin position="31"/>
        <end position="472"/>
    </location>
</feature>
<gene>
    <name evidence="13" type="ORF">PHYEVI_LOCUS1571</name>
</gene>
<dbReference type="PRINTS" id="PR01705">
    <property type="entry name" value="TSP1REPEAT"/>
</dbReference>
<dbReference type="GO" id="GO:0030335">
    <property type="term" value="P:positive regulation of cell migration"/>
    <property type="evidence" value="ECO:0007669"/>
    <property type="project" value="TreeGrafter"/>
</dbReference>
<evidence type="ECO:0000256" key="9">
    <source>
        <dbReference type="ARBA" id="ARBA00023180"/>
    </source>
</evidence>
<dbReference type="SMART" id="SM00630">
    <property type="entry name" value="Sema"/>
    <property type="match status" value="1"/>
</dbReference>
<evidence type="ECO:0000256" key="7">
    <source>
        <dbReference type="ARBA" id="ARBA00023136"/>
    </source>
</evidence>
<dbReference type="AlphaFoldDB" id="A0A9N9TBX6"/>
<keyword evidence="2 11" id="KW-0812">Transmembrane</keyword>
<evidence type="ECO:0000256" key="10">
    <source>
        <dbReference type="PROSITE-ProRule" id="PRU00352"/>
    </source>
</evidence>
<dbReference type="InterPro" id="IPR015943">
    <property type="entry name" value="WD40/YVTN_repeat-like_dom_sf"/>
</dbReference>
<dbReference type="SUPFAM" id="SSF82895">
    <property type="entry name" value="TSP-1 type 1 repeat"/>
    <property type="match status" value="5"/>
</dbReference>
<keyword evidence="9" id="KW-0325">Glycoprotein</keyword>
<evidence type="ECO:0000256" key="2">
    <source>
        <dbReference type="ARBA" id="ARBA00022692"/>
    </source>
</evidence>
<keyword evidence="3" id="KW-0677">Repeat</keyword>
<evidence type="ECO:0000256" key="11">
    <source>
        <dbReference type="SAM" id="Phobius"/>
    </source>
</evidence>
<keyword evidence="8" id="KW-1015">Disulfide bond</keyword>
<dbReference type="Gene3D" id="2.20.100.10">
    <property type="entry name" value="Thrombospondin type-1 (TSP1) repeat"/>
    <property type="match status" value="5"/>
</dbReference>
<name>A0A9N9TBX6_PHYSR</name>
<evidence type="ECO:0000256" key="4">
    <source>
        <dbReference type="ARBA" id="ARBA00022782"/>
    </source>
</evidence>
<dbReference type="Gene3D" id="3.30.1680.10">
    <property type="entry name" value="ligand-binding face of the semaphorins, domain 2"/>
    <property type="match status" value="1"/>
</dbReference>
<dbReference type="EMBL" id="OU900103">
    <property type="protein sequence ID" value="CAG9855111.1"/>
    <property type="molecule type" value="Genomic_DNA"/>
</dbReference>
<dbReference type="SUPFAM" id="SSF101912">
    <property type="entry name" value="Sema domain"/>
    <property type="match status" value="1"/>
</dbReference>
<dbReference type="Pfam" id="PF23260">
    <property type="entry name" value="TSP1_2"/>
    <property type="match status" value="1"/>
</dbReference>
<dbReference type="SUPFAM" id="SSF103575">
    <property type="entry name" value="Plexin repeat"/>
    <property type="match status" value="1"/>
</dbReference>
<dbReference type="PANTHER" id="PTHR11036">
    <property type="entry name" value="SEMAPHORIN"/>
    <property type="match status" value="1"/>
</dbReference>
<evidence type="ECO:0000313" key="14">
    <source>
        <dbReference type="Proteomes" id="UP001153712"/>
    </source>
</evidence>
<dbReference type="PROSITE" id="PS51004">
    <property type="entry name" value="SEMA"/>
    <property type="match status" value="1"/>
</dbReference>
<dbReference type="PANTHER" id="PTHR11036:SF79">
    <property type="entry name" value="SEMAPHORIN 5C, ISOFORM A"/>
    <property type="match status" value="1"/>
</dbReference>
<dbReference type="GO" id="GO:0045499">
    <property type="term" value="F:chemorepellent activity"/>
    <property type="evidence" value="ECO:0007669"/>
    <property type="project" value="TreeGrafter"/>
</dbReference>
<protein>
    <recommendedName>
        <fullName evidence="12">Sema domain-containing protein</fullName>
    </recommendedName>
</protein>
<evidence type="ECO:0000256" key="1">
    <source>
        <dbReference type="ARBA" id="ARBA00004167"/>
    </source>
</evidence>
<dbReference type="InterPro" id="IPR057563">
    <property type="entry name" value="Sema5A/B-like_TSP-1"/>
</dbReference>
<organism evidence="13 14">
    <name type="scientific">Phyllotreta striolata</name>
    <name type="common">Striped flea beetle</name>
    <name type="synonym">Crioceris striolata</name>
    <dbReference type="NCBI Taxonomy" id="444603"/>
    <lineage>
        <taxon>Eukaryota</taxon>
        <taxon>Metazoa</taxon>
        <taxon>Ecdysozoa</taxon>
        <taxon>Arthropoda</taxon>
        <taxon>Hexapoda</taxon>
        <taxon>Insecta</taxon>
        <taxon>Pterygota</taxon>
        <taxon>Neoptera</taxon>
        <taxon>Endopterygota</taxon>
        <taxon>Coleoptera</taxon>
        <taxon>Polyphaga</taxon>
        <taxon>Cucujiformia</taxon>
        <taxon>Chrysomeloidea</taxon>
        <taxon>Chrysomelidae</taxon>
        <taxon>Galerucinae</taxon>
        <taxon>Alticini</taxon>
        <taxon>Phyllotreta</taxon>
    </lineage>
</organism>
<dbReference type="FunFam" id="2.130.10.10:FF:001151">
    <property type="entry name" value="Semaphorin 5C"/>
    <property type="match status" value="1"/>
</dbReference>